<dbReference type="EMBL" id="WVTA01000009">
    <property type="protein sequence ID" value="KAK3207532.1"/>
    <property type="molecule type" value="Genomic_DNA"/>
</dbReference>
<dbReference type="InterPro" id="IPR008847">
    <property type="entry name" value="Suf"/>
</dbReference>
<name>A0AAN6RHN6_9PLEO</name>
<proteinExistence type="predicted"/>
<feature type="compositionally biased region" description="Basic and acidic residues" evidence="5">
    <location>
        <begin position="917"/>
        <end position="926"/>
    </location>
</feature>
<evidence type="ECO:0000256" key="2">
    <source>
        <dbReference type="ARBA" id="ARBA00022737"/>
    </source>
</evidence>
<dbReference type="Gene3D" id="1.25.40.10">
    <property type="entry name" value="Tetratricopeptide repeat domain"/>
    <property type="match status" value="1"/>
</dbReference>
<evidence type="ECO:0000256" key="1">
    <source>
        <dbReference type="ARBA" id="ARBA00002863"/>
    </source>
</evidence>
<comment type="caution">
    <text evidence="7">The sequence shown here is derived from an EMBL/GenBank/DDBJ whole genome shotgun (WGS) entry which is preliminary data.</text>
</comment>
<feature type="region of interest" description="Disordered" evidence="5">
    <location>
        <begin position="618"/>
        <end position="648"/>
    </location>
</feature>
<feature type="compositionally biased region" description="Basic and acidic residues" evidence="5">
    <location>
        <begin position="622"/>
        <end position="633"/>
    </location>
</feature>
<dbReference type="InterPro" id="IPR045243">
    <property type="entry name" value="Rna14-like"/>
</dbReference>
<keyword evidence="4" id="KW-0507">mRNA processing</keyword>
<reference evidence="7 8" key="1">
    <citation type="submission" date="2021-02" db="EMBL/GenBank/DDBJ databases">
        <title>Genome assembly of Pseudopithomyces chartarum.</title>
        <authorList>
            <person name="Jauregui R."/>
            <person name="Singh J."/>
            <person name="Voisey C."/>
        </authorList>
    </citation>
    <scope>NUCLEOTIDE SEQUENCE [LARGE SCALE GENOMIC DNA]</scope>
    <source>
        <strain evidence="7 8">AGR01</strain>
    </source>
</reference>
<evidence type="ECO:0000313" key="7">
    <source>
        <dbReference type="EMBL" id="KAK3207532.1"/>
    </source>
</evidence>
<dbReference type="PANTHER" id="PTHR19980:SF0">
    <property type="entry name" value="CLEAVAGE STIMULATION FACTOR SUBUNIT 3"/>
    <property type="match status" value="1"/>
</dbReference>
<evidence type="ECO:0000256" key="4">
    <source>
        <dbReference type="RuleBase" id="RU369035"/>
    </source>
</evidence>
<dbReference type="GO" id="GO:0005634">
    <property type="term" value="C:nucleus"/>
    <property type="evidence" value="ECO:0007669"/>
    <property type="project" value="UniProtKB-SubCell"/>
</dbReference>
<accession>A0AAN6RHN6</accession>
<feature type="domain" description="Suppressor of forked" evidence="6">
    <location>
        <begin position="230"/>
        <end position="848"/>
    </location>
</feature>
<feature type="compositionally biased region" description="Low complexity" evidence="5">
    <location>
        <begin position="74"/>
        <end position="90"/>
    </location>
</feature>
<dbReference type="InterPro" id="IPR003107">
    <property type="entry name" value="HAT"/>
</dbReference>
<dbReference type="Gene3D" id="1.25.40.1040">
    <property type="match status" value="1"/>
</dbReference>
<dbReference type="PANTHER" id="PTHR19980">
    <property type="entry name" value="RNA CLEAVAGE STIMULATION FACTOR"/>
    <property type="match status" value="1"/>
</dbReference>
<keyword evidence="4" id="KW-0963">Cytoplasm</keyword>
<evidence type="ECO:0000256" key="5">
    <source>
        <dbReference type="SAM" id="MobiDB-lite"/>
    </source>
</evidence>
<feature type="compositionally biased region" description="Acidic residues" evidence="5">
    <location>
        <begin position="105"/>
        <end position="114"/>
    </location>
</feature>
<gene>
    <name evidence="7" type="ORF">GRF29_103g1298502</name>
</gene>
<evidence type="ECO:0000259" key="6">
    <source>
        <dbReference type="Pfam" id="PF05843"/>
    </source>
</evidence>
<dbReference type="SMART" id="SM00386">
    <property type="entry name" value="HAT"/>
    <property type="match status" value="5"/>
</dbReference>
<feature type="compositionally biased region" description="Polar residues" evidence="5">
    <location>
        <begin position="48"/>
        <end position="61"/>
    </location>
</feature>
<protein>
    <recommendedName>
        <fullName evidence="4">mRNA 3'-end-processing protein RNA14</fullName>
    </recommendedName>
</protein>
<keyword evidence="2" id="KW-0677">Repeat</keyword>
<dbReference type="Proteomes" id="UP001280581">
    <property type="component" value="Unassembled WGS sequence"/>
</dbReference>
<feature type="compositionally biased region" description="Polar residues" evidence="5">
    <location>
        <begin position="175"/>
        <end position="214"/>
    </location>
</feature>
<comment type="function">
    <text evidence="1 4">Component of the cleavage factor IA (CFIA) complex, which is involved in the endonucleolytic cleavage during polyadenylation-dependent pre-mRNA 3'-end formation.</text>
</comment>
<feature type="region of interest" description="Disordered" evidence="5">
    <location>
        <begin position="1"/>
        <end position="232"/>
    </location>
</feature>
<keyword evidence="8" id="KW-1185">Reference proteome</keyword>
<dbReference type="GO" id="GO:0005737">
    <property type="term" value="C:cytoplasm"/>
    <property type="evidence" value="ECO:0007669"/>
    <property type="project" value="UniProtKB-SubCell"/>
</dbReference>
<sequence>MSEMDAAEMAFLQAQQQEYDPAANFSLAPDEVGQDDDDEEYDPDSAFPDNQQETHSQSPKSASMPDSAANTPQPAAESALKALPAEASAAPTPQKQPRTKGGFVDESEDDEDEVPVAKPKAGSALLNATGVSESPQRSVTLSPNNTHAPQAMPSISAQDQGAPAVQSPQVAVPDTVSSLASASVPNGGTPVPDSTKTGTPVNLQVAPSQTQASVSPAPASLPKPRLPQDTVGRLEDRIAEDPRGDIEAWLGLIDDHYKRHKADEARAVYERFFQVFPAAAKIWVQYVNMETELENFPAVEQIFGRSINNVPSLPLYSSYIDYVRRRYPLEEGDNRKIIVQVYEFVLPIVGIDINAGKLWTDYIEILKSGPGNLGGSGWQDMQKMDILRKAYQRAISTPTNSTLEIWREYDRFEMNLNKTQGRKHLQEKSAAYMTARSAFTVAENITRNINRSTLPKLPPAPGFDGAEEFSKQVQAWKSWIEWEKSDPLESKDEDRDTYNKRILYIYKNALAELRFWPEMWFDAAEWSFQNSLNEEGNTFLKSGMEANPESCLLAFKRSHHLELRTDFEEGDAGLLEKGKVVREPLDTVINTLYDLITKVKKREERSIAMAKEHFAAQQAAEEAARAASDKGSDLDDEEDDANSAAVQQQKAKQAAFDAQVQGISTAATAEIITLKKTLTYAWIALMRAMRRVQGKGGAKGSAVPGFRGVFGEARKKGKLLSDAYVASALIEHHCYQDAAAGKIFERGMKLFPDDENFALEYIKHLIKLNDATNARAVFETVVNRLTQKPENVQRTKPLFLFLHDYESQFGDLAQIQKLEQRMATLFPEDPQLSRFTSRFKTSTFDPTAVRPIISQRTQMRPVMPMNIMPMNIMPTVEEPQQVAPPMPVPEQQRLQSPAPFNSPHLGNLLPVTNSPKRPLEDAESEQPRKIIRGESPLKGAAGRRLDAARRNNAVGGGNTPVSGPTPLPKGVNFLLGIIPPAHTYQATRFRADAMVHLLRSINLSPPNAGQAPANAAMTPAAPPSAHIGAQLQNIQARYGGAQPGYL</sequence>
<feature type="region of interest" description="Disordered" evidence="5">
    <location>
        <begin position="880"/>
        <end position="926"/>
    </location>
</feature>
<dbReference type="Pfam" id="PF05843">
    <property type="entry name" value="Suf"/>
    <property type="match status" value="1"/>
</dbReference>
<comment type="subcellular location">
    <subcellularLocation>
        <location evidence="4">Nucleus</location>
    </subcellularLocation>
    <subcellularLocation>
        <location evidence="4">Cytoplasm</location>
    </subcellularLocation>
    <text evidence="4">Nucleus and/or cytoplasm.</text>
</comment>
<keyword evidence="3 4" id="KW-0539">Nucleus</keyword>
<feature type="compositionally biased region" description="Polar residues" evidence="5">
    <location>
        <begin position="129"/>
        <end position="159"/>
    </location>
</feature>
<dbReference type="SUPFAM" id="SSF48452">
    <property type="entry name" value="TPR-like"/>
    <property type="match status" value="2"/>
</dbReference>
<dbReference type="InterPro" id="IPR011990">
    <property type="entry name" value="TPR-like_helical_dom_sf"/>
</dbReference>
<dbReference type="GO" id="GO:0003729">
    <property type="term" value="F:mRNA binding"/>
    <property type="evidence" value="ECO:0007669"/>
    <property type="project" value="TreeGrafter"/>
</dbReference>
<organism evidence="7 8">
    <name type="scientific">Pseudopithomyces chartarum</name>
    <dbReference type="NCBI Taxonomy" id="1892770"/>
    <lineage>
        <taxon>Eukaryota</taxon>
        <taxon>Fungi</taxon>
        <taxon>Dikarya</taxon>
        <taxon>Ascomycota</taxon>
        <taxon>Pezizomycotina</taxon>
        <taxon>Dothideomycetes</taxon>
        <taxon>Pleosporomycetidae</taxon>
        <taxon>Pleosporales</taxon>
        <taxon>Massarineae</taxon>
        <taxon>Didymosphaeriaceae</taxon>
        <taxon>Pseudopithomyces</taxon>
    </lineage>
</organism>
<dbReference type="AlphaFoldDB" id="A0AAN6RHN6"/>
<dbReference type="GO" id="GO:0180010">
    <property type="term" value="P:co-transcriptional mRNA 3'-end processing, cleavage and polyadenylation pathway"/>
    <property type="evidence" value="ECO:0007669"/>
    <property type="project" value="UniProtKB-UniRule"/>
</dbReference>
<evidence type="ECO:0000313" key="8">
    <source>
        <dbReference type="Proteomes" id="UP001280581"/>
    </source>
</evidence>
<feature type="compositionally biased region" description="Acidic residues" evidence="5">
    <location>
        <begin position="32"/>
        <end position="43"/>
    </location>
</feature>
<evidence type="ECO:0000256" key="3">
    <source>
        <dbReference type="ARBA" id="ARBA00023242"/>
    </source>
</evidence>